<dbReference type="Pfam" id="PF13086">
    <property type="entry name" value="AAA_11"/>
    <property type="match status" value="2"/>
</dbReference>
<keyword evidence="6" id="KW-1185">Reference proteome</keyword>
<feature type="domain" description="Restriction endonuclease type II-like" evidence="4">
    <location>
        <begin position="1593"/>
        <end position="1688"/>
    </location>
</feature>
<feature type="domain" description="DNA2/NAM7 helicase helicase" evidence="2">
    <location>
        <begin position="634"/>
        <end position="697"/>
    </location>
</feature>
<evidence type="ECO:0000259" key="3">
    <source>
        <dbReference type="Pfam" id="PF13087"/>
    </source>
</evidence>
<dbReference type="InterPro" id="IPR047187">
    <property type="entry name" value="SF1_C_Upf1"/>
</dbReference>
<dbReference type="InterPro" id="IPR041679">
    <property type="entry name" value="DNA2/NAM7-like_C"/>
</dbReference>
<dbReference type="Pfam" id="PF13195">
    <property type="entry name" value="DUF4011"/>
    <property type="match status" value="1"/>
</dbReference>
<proteinExistence type="predicted"/>
<dbReference type="Pfam" id="PF18741">
    <property type="entry name" value="MTES_1575"/>
    <property type="match status" value="1"/>
</dbReference>
<dbReference type="InterPro" id="IPR049468">
    <property type="entry name" value="Restrct_endonuc-II-like_dom"/>
</dbReference>
<organism evidence="5 6">
    <name type="scientific">Luteimicrobium subarcticum</name>
    <dbReference type="NCBI Taxonomy" id="620910"/>
    <lineage>
        <taxon>Bacteria</taxon>
        <taxon>Bacillati</taxon>
        <taxon>Actinomycetota</taxon>
        <taxon>Actinomycetes</taxon>
        <taxon>Micrococcales</taxon>
        <taxon>Luteimicrobium</taxon>
    </lineage>
</organism>
<feature type="domain" description="DNA2/NAM7 helicase helicase" evidence="2">
    <location>
        <begin position="1266"/>
        <end position="1306"/>
    </location>
</feature>
<dbReference type="InterPro" id="IPR045055">
    <property type="entry name" value="DNA2/NAM7-like"/>
</dbReference>
<dbReference type="SUPFAM" id="SSF52540">
    <property type="entry name" value="P-loop containing nucleoside triphosphate hydrolases"/>
    <property type="match status" value="1"/>
</dbReference>
<evidence type="ECO:0000313" key="5">
    <source>
        <dbReference type="EMBL" id="PJI93560.1"/>
    </source>
</evidence>
<dbReference type="Pfam" id="PF13087">
    <property type="entry name" value="AAA_12"/>
    <property type="match status" value="1"/>
</dbReference>
<dbReference type="InterPro" id="IPR025103">
    <property type="entry name" value="DUF4011"/>
</dbReference>
<protein>
    <submittedName>
        <fullName evidence="5">AAA domain-containing protein</fullName>
    </submittedName>
</protein>
<dbReference type="PANTHER" id="PTHR10887">
    <property type="entry name" value="DNA2/NAM7 HELICASE FAMILY"/>
    <property type="match status" value="1"/>
</dbReference>
<dbReference type="Gene3D" id="3.40.50.300">
    <property type="entry name" value="P-loop containing nucleotide triphosphate hydrolases"/>
    <property type="match status" value="3"/>
</dbReference>
<dbReference type="EMBL" id="PGTZ01000008">
    <property type="protein sequence ID" value="PJI93560.1"/>
    <property type="molecule type" value="Genomic_DNA"/>
</dbReference>
<comment type="caution">
    <text evidence="5">The sequence shown here is derived from an EMBL/GenBank/DDBJ whole genome shotgun (WGS) entry which is preliminary data.</text>
</comment>
<dbReference type="InterPro" id="IPR041677">
    <property type="entry name" value="DNA2/NAM7_AAA_11"/>
</dbReference>
<evidence type="ECO:0000259" key="4">
    <source>
        <dbReference type="Pfam" id="PF18741"/>
    </source>
</evidence>
<sequence>MYLAPRDIWFWLGDPSRAALYARYEADVQELKALCEGGAVADAEVDRRFVEAVRRRNDFASRSGELARSLLASFVRPNHPEVAVVARESAERLGKATGSQEFAAFQAATSGEATQAVEASITAIYDALQLRQIAYSVPPPGWDYAREGQRIRDHGVVARAGLGTCMDTTVLMAAVVEHVGLHPVLVLVPGHIFVGYWRHDPSRGRGERPDWYPGTPVIDGSRAVQLVDGGWLGLIETTTFTAGSGVAAREARVIARQALTEHANDVQTAVIDVAAARRFGVSPLPTVQQRADGVTEVVEYRAGGAREREAVATVAPAMDTGTFARIVDDQPARYRTWKSSLFSLNATNALLNLGKGPGVQPLVLPPEGLGVLEDRLNEDVEFALRSGFDLPEVYRAREVYNAAQLEECEVLDHLSQRALFVQRFASTRAEPEPVAVSRTKFTAEIRSMIRRAKEAQDERGMNPLFLCIGTLRWPYKPGASAAAPLILVPVKITARRGHAAFTLALDTAGQTTPNMALLEWLRREHGLAIPELAELATDRGGIDVDGTLAAVERAVAQRGLDLGIVREAHLALLDLSSFRMWQDLNRHAGTFLERPLVSHLVHTPTEEFVDAAAQGAERVSTEELEALETPIPADATQKTAVLWAREGRSFVLQGPPGTGKSQTITNMLAACVSAGKRVLFVAEKQTALSVVQRRLDAIGLAPFTLNLHHEGSNAAEVRAQLKRALTVRVSPDGVALENALRRLRNSRFELGRYPEHLHRTNAAGLSAYSAHDELLVLGDGPRVEIPAPVVAHGSERISTLRDVFASVQPLASAAALRPDHPWRLIGAPPAEPWSFDAAASVVGGVLDGSAWARGVAGPLRDALGAVERPEGLRAFVAASDPALPDGEVLARVLAPGWHGNVTSELTDAENAVSAWSDRLAGFRPEVLQLDLGGLAAAFEAATRSGMLGRGKRQAAALEPLQPFVLDGTPVAVVSAGSVLSTLLEAQRLAATAHARLSSLPGIHVEGTLNPFVPGALSAVRRQLERLAALTAPLRDSSGDVARAADLARQGHLRGHHDALAGYADAWSRMWSALGVTDDDFDVWRGGATLSVATARHEAVWRQQLEYERLLPLQRWVALVQHLEPLRANGLAAARDDLLEGRLPAHAAEEAFERGLAVTSKVERIAAEGLDRFDSVAHDERVRSYAQAEAEVRRQWVTSGPAGLLDQRGGRGAGQHTGGLARELEKTRNRLGTRAILRRYSDAVQEITPLVLASPSSAVDLIEPGSMDFDLVIFDEASQITVPEAVGAMGRARAVVVVGDKHQMPPTHRVGSQAAVDEDVDDPDAEEIVEDQESILSECELARVPALQLSWHYRSQDEALISFSNNAYYRGELSSFPTPSLLSLETGVELRRVDGRFIRTSSTEKRELRDGVTAGRGTNPEEALAIVDAITEILRDDPRRTIGVVTFNEQQRQLIADLLEKSNDAGVKAAMDESAMGPADVLFVKALEQVQGDERDVVLFSIAFSKQQNGKIPLNFGPLSRVGGERRLNVAVTRARRKNLVFCSFEPDELDAESASFRGVKDLKQFLFFARAAGRSGEVPEVPGRAAVRDRHRDEVAAALRGAGLHVMSDVGLSDFRLDLVLSRPESPERVVLPVLLDGPSWQQRQTVSDRDVLPVEVLRNLMGWPAVARIWWPMWLQNRDEVVQHVLAEFERAAASLEALAPQGPGSDPVPPAQPADDSSEDDSPEGPRVPVVSPLPPSGAVPAWLSPTPAVAGSAIASSSTTAPPVTVPDDASPVGATVFVPAASTVVGDLEVLDSLPQRRAVAAVREQILDIVQSEGPVELGRLVRIVGRRFGLQTVRANRVAAIQQVVPRVQVRKSRHGDFVWPQGVDPATWTGYRSADADMSRTLDEVAPEEIANAIRALVRDGRGTTDEELLRATAEVFGIVRLGANVRTRLEGVYSLHVR</sequence>
<dbReference type="Proteomes" id="UP000231586">
    <property type="component" value="Unassembled WGS sequence"/>
</dbReference>
<gene>
    <name evidence="5" type="ORF">CLV34_2136</name>
</gene>
<evidence type="ECO:0000256" key="1">
    <source>
        <dbReference type="SAM" id="MobiDB-lite"/>
    </source>
</evidence>
<evidence type="ECO:0000259" key="2">
    <source>
        <dbReference type="Pfam" id="PF13086"/>
    </source>
</evidence>
<feature type="domain" description="DNA2/NAM7 helicase-like C-terminal" evidence="3">
    <location>
        <begin position="1337"/>
        <end position="1543"/>
    </location>
</feature>
<dbReference type="GO" id="GO:0004386">
    <property type="term" value="F:helicase activity"/>
    <property type="evidence" value="ECO:0007669"/>
    <property type="project" value="InterPro"/>
</dbReference>
<feature type="region of interest" description="Disordered" evidence="1">
    <location>
        <begin position="1700"/>
        <end position="1735"/>
    </location>
</feature>
<accession>A0A2M8WRI8</accession>
<dbReference type="InterPro" id="IPR027417">
    <property type="entry name" value="P-loop_NTPase"/>
</dbReference>
<dbReference type="PANTHER" id="PTHR10887:SF495">
    <property type="entry name" value="HELICASE SENATAXIN ISOFORM X1-RELATED"/>
    <property type="match status" value="1"/>
</dbReference>
<dbReference type="CDD" id="cd18808">
    <property type="entry name" value="SF1_C_Upf1"/>
    <property type="match status" value="1"/>
</dbReference>
<evidence type="ECO:0000313" key="6">
    <source>
        <dbReference type="Proteomes" id="UP000231586"/>
    </source>
</evidence>
<reference evidence="5 6" key="1">
    <citation type="submission" date="2017-11" db="EMBL/GenBank/DDBJ databases">
        <title>Genomic Encyclopedia of Archaeal and Bacterial Type Strains, Phase II (KMG-II): From Individual Species to Whole Genera.</title>
        <authorList>
            <person name="Goeker M."/>
        </authorList>
    </citation>
    <scope>NUCLEOTIDE SEQUENCE [LARGE SCALE GENOMIC DNA]</scope>
    <source>
        <strain evidence="5 6">DSM 22413</strain>
    </source>
</reference>
<name>A0A2M8WRI8_9MICO</name>